<dbReference type="Gene3D" id="3.40.50.300">
    <property type="entry name" value="P-loop containing nucleotide triphosphate hydrolases"/>
    <property type="match status" value="1"/>
</dbReference>
<dbReference type="PANTHER" id="PTHR43883">
    <property type="entry name" value="SLR0207 PROTEIN"/>
    <property type="match status" value="1"/>
</dbReference>
<dbReference type="Pfam" id="PF13671">
    <property type="entry name" value="AAA_33"/>
    <property type="match status" value="1"/>
</dbReference>
<name>A0A7C4JSM9_9BACT</name>
<keyword evidence="1" id="KW-0808">Transferase</keyword>
<accession>A0A7C4JSM9</accession>
<protein>
    <submittedName>
        <fullName evidence="1">Aminoglycoside phosphotransferase</fullName>
    </submittedName>
</protein>
<dbReference type="SUPFAM" id="SSF52540">
    <property type="entry name" value="P-loop containing nucleoside triphosphate hydrolases"/>
    <property type="match status" value="1"/>
</dbReference>
<sequence>MSHFLWDKLINLESFPFKTSQLKVIQTHISYVFITDYLVYKIKKPVNFGFLDFTTLEKRKYFCEREVELNRRLSPEIYLGVVSVTEKNGKFQFEGSGKVVEYAVKMKRLPENGMMKELLKKGEITEKHIDLIVNTLVPFYKSAETGEKVNPYGSIETIFYNTNENFEQTKNFINVALTEEKYTHIINYNNSFIEQNKNLFEKRIKEGFIRDGHGDLYSANICFDDLKKVYIFDCIEFNERFRCGDVCCDIAFLAMDLDYHRYKNLSDYFIKNYVEKSKDEDIYKLLDFYKCYRAYVRGKIGCFTYASPEISEEEKKEALDSARKYFDLAYYYAGGIPKIIIFFGLSGTGKTFLSQTLLKKLPAVYLASDIIRKNLLNLDPSKHYYAQFEKGIYSPEITLNTYEKMIEMAVEELSYGRDVIIDATFREKKFRDLLKERLKKVKAKVYWILCTAEDEVIKERISKRLLENTYSDALWDIYLSQKQKFIFPEDCSPLLVLNTSDSLEDLLNKIFQFLKN</sequence>
<dbReference type="InterPro" id="IPR027417">
    <property type="entry name" value="P-loop_NTPase"/>
</dbReference>
<dbReference type="InterPro" id="IPR052732">
    <property type="entry name" value="Cell-binding_unc_protein"/>
</dbReference>
<dbReference type="InterPro" id="IPR011009">
    <property type="entry name" value="Kinase-like_dom_sf"/>
</dbReference>
<proteinExistence type="predicted"/>
<dbReference type="AlphaFoldDB" id="A0A7C4JSM9"/>
<dbReference type="GO" id="GO:0016740">
    <property type="term" value="F:transferase activity"/>
    <property type="evidence" value="ECO:0007669"/>
    <property type="project" value="UniProtKB-KW"/>
</dbReference>
<reference evidence="1" key="1">
    <citation type="journal article" date="2020" name="mSystems">
        <title>Genome- and Community-Level Interaction Insights into Carbon Utilization and Element Cycling Functions of Hydrothermarchaeota in Hydrothermal Sediment.</title>
        <authorList>
            <person name="Zhou Z."/>
            <person name="Liu Y."/>
            <person name="Xu W."/>
            <person name="Pan J."/>
            <person name="Luo Z.H."/>
            <person name="Li M."/>
        </authorList>
    </citation>
    <scope>NUCLEOTIDE SEQUENCE [LARGE SCALE GENOMIC DNA]</scope>
    <source>
        <strain evidence="1">SpSt-6</strain>
    </source>
</reference>
<gene>
    <name evidence="1" type="ORF">ENT66_07415</name>
</gene>
<comment type="caution">
    <text evidence="1">The sequence shown here is derived from an EMBL/GenBank/DDBJ whole genome shotgun (WGS) entry which is preliminary data.</text>
</comment>
<dbReference type="SUPFAM" id="SSF56112">
    <property type="entry name" value="Protein kinase-like (PK-like)"/>
    <property type="match status" value="1"/>
</dbReference>
<evidence type="ECO:0000313" key="1">
    <source>
        <dbReference type="EMBL" id="HGQ86114.1"/>
    </source>
</evidence>
<dbReference type="EMBL" id="DSZN01000109">
    <property type="protein sequence ID" value="HGQ86114.1"/>
    <property type="molecule type" value="Genomic_DNA"/>
</dbReference>
<dbReference type="PANTHER" id="PTHR43883:SF1">
    <property type="entry name" value="GLUCONOKINASE"/>
    <property type="match status" value="1"/>
</dbReference>
<organism evidence="1">
    <name type="scientific">Thermodesulfobacterium geofontis</name>
    <dbReference type="NCBI Taxonomy" id="1295609"/>
    <lineage>
        <taxon>Bacteria</taxon>
        <taxon>Pseudomonadati</taxon>
        <taxon>Thermodesulfobacteriota</taxon>
        <taxon>Thermodesulfobacteria</taxon>
        <taxon>Thermodesulfobacteriales</taxon>
        <taxon>Thermodesulfobacteriaceae</taxon>
        <taxon>Thermodesulfobacterium</taxon>
    </lineage>
</organism>